<proteinExistence type="predicted"/>
<keyword evidence="2" id="KW-1185">Reference proteome</keyword>
<sequence length="80" mass="8839">MKLLVTAHNVHNFKGKLDKWRHEDRTLCAPLESYTIQLGKYTHTHTHTPRSIVVVLARLAHNQEGLGLSPGSGEANGQAS</sequence>
<organism evidence="1 2">
    <name type="scientific">Portunus trituberculatus</name>
    <name type="common">Swimming crab</name>
    <name type="synonym">Neptunus trituberculatus</name>
    <dbReference type="NCBI Taxonomy" id="210409"/>
    <lineage>
        <taxon>Eukaryota</taxon>
        <taxon>Metazoa</taxon>
        <taxon>Ecdysozoa</taxon>
        <taxon>Arthropoda</taxon>
        <taxon>Crustacea</taxon>
        <taxon>Multicrustacea</taxon>
        <taxon>Malacostraca</taxon>
        <taxon>Eumalacostraca</taxon>
        <taxon>Eucarida</taxon>
        <taxon>Decapoda</taxon>
        <taxon>Pleocyemata</taxon>
        <taxon>Brachyura</taxon>
        <taxon>Eubrachyura</taxon>
        <taxon>Portunoidea</taxon>
        <taxon>Portunidae</taxon>
        <taxon>Portuninae</taxon>
        <taxon>Portunus</taxon>
    </lineage>
</organism>
<comment type="caution">
    <text evidence="1">The sequence shown here is derived from an EMBL/GenBank/DDBJ whole genome shotgun (WGS) entry which is preliminary data.</text>
</comment>
<protein>
    <submittedName>
        <fullName evidence="1">Uncharacterized protein</fullName>
    </submittedName>
</protein>
<gene>
    <name evidence="1" type="ORF">E2C01_017654</name>
</gene>
<accession>A0A5B7DU37</accession>
<dbReference type="EMBL" id="VSRR010001345">
    <property type="protein sequence ID" value="MPC24569.1"/>
    <property type="molecule type" value="Genomic_DNA"/>
</dbReference>
<name>A0A5B7DU37_PORTR</name>
<evidence type="ECO:0000313" key="1">
    <source>
        <dbReference type="EMBL" id="MPC24569.1"/>
    </source>
</evidence>
<dbReference type="AlphaFoldDB" id="A0A5B7DU37"/>
<dbReference type="Proteomes" id="UP000324222">
    <property type="component" value="Unassembled WGS sequence"/>
</dbReference>
<reference evidence="1 2" key="1">
    <citation type="submission" date="2019-05" db="EMBL/GenBank/DDBJ databases">
        <title>Another draft genome of Portunus trituberculatus and its Hox gene families provides insights of decapod evolution.</title>
        <authorList>
            <person name="Jeong J.-H."/>
            <person name="Song I."/>
            <person name="Kim S."/>
            <person name="Choi T."/>
            <person name="Kim D."/>
            <person name="Ryu S."/>
            <person name="Kim W."/>
        </authorList>
    </citation>
    <scope>NUCLEOTIDE SEQUENCE [LARGE SCALE GENOMIC DNA]</scope>
    <source>
        <tissue evidence="1">Muscle</tissue>
    </source>
</reference>
<evidence type="ECO:0000313" key="2">
    <source>
        <dbReference type="Proteomes" id="UP000324222"/>
    </source>
</evidence>